<reference evidence="2 3" key="1">
    <citation type="submission" date="2014-03" db="EMBL/GenBank/DDBJ databases">
        <title>The draft genome sequence of Thioclava dalianensis DLFJ1-1.</title>
        <authorList>
            <person name="Lai Q."/>
            <person name="Shao Z."/>
        </authorList>
    </citation>
    <scope>NUCLEOTIDE SEQUENCE [LARGE SCALE GENOMIC DNA]</scope>
    <source>
        <strain evidence="2 3">DLFJ1-1</strain>
    </source>
</reference>
<keyword evidence="1" id="KW-1133">Transmembrane helix</keyword>
<organism evidence="2 3">
    <name type="scientific">Thioclava dalianensis</name>
    <dbReference type="NCBI Taxonomy" id="1185766"/>
    <lineage>
        <taxon>Bacteria</taxon>
        <taxon>Pseudomonadati</taxon>
        <taxon>Pseudomonadota</taxon>
        <taxon>Alphaproteobacteria</taxon>
        <taxon>Rhodobacterales</taxon>
        <taxon>Paracoccaceae</taxon>
        <taxon>Thioclava</taxon>
    </lineage>
</organism>
<evidence type="ECO:0000313" key="2">
    <source>
        <dbReference type="EMBL" id="KEP70130.1"/>
    </source>
</evidence>
<evidence type="ECO:0000256" key="1">
    <source>
        <dbReference type="SAM" id="Phobius"/>
    </source>
</evidence>
<keyword evidence="1" id="KW-0472">Membrane</keyword>
<gene>
    <name evidence="2" type="ORF">DL1_20110</name>
</gene>
<evidence type="ECO:0000313" key="3">
    <source>
        <dbReference type="Proteomes" id="UP000027725"/>
    </source>
</evidence>
<keyword evidence="3" id="KW-1185">Reference proteome</keyword>
<dbReference type="STRING" id="1185766.SAMN05216224_106150"/>
<comment type="caution">
    <text evidence="2">The sequence shown here is derived from an EMBL/GenBank/DDBJ whole genome shotgun (WGS) entry which is preliminary data.</text>
</comment>
<accession>A0A074TIZ7</accession>
<sequence length="103" mass="11134">MWLNVPDGGFVSVGLGERYTLRAKARDPAKRDLIISLMHVAATKAEAIGILNEVSRRMNDEEGPTVQTNLSAPKGTPRYLKVAFVIGVGVPIVMAFYEFVSGG</sequence>
<feature type="transmembrane region" description="Helical" evidence="1">
    <location>
        <begin position="79"/>
        <end position="97"/>
    </location>
</feature>
<protein>
    <submittedName>
        <fullName evidence="2">Uncharacterized protein</fullName>
    </submittedName>
</protein>
<dbReference type="EMBL" id="JHEH01000008">
    <property type="protein sequence ID" value="KEP70130.1"/>
    <property type="molecule type" value="Genomic_DNA"/>
</dbReference>
<proteinExistence type="predicted"/>
<name>A0A074TIZ7_9RHOB</name>
<dbReference type="Proteomes" id="UP000027725">
    <property type="component" value="Unassembled WGS sequence"/>
</dbReference>
<dbReference type="AlphaFoldDB" id="A0A074TIZ7"/>
<keyword evidence="1" id="KW-0812">Transmembrane</keyword>